<evidence type="ECO:0000313" key="1">
    <source>
        <dbReference type="EMBL" id="EHR52450.1"/>
    </source>
</evidence>
<gene>
    <name evidence="1" type="ORF">SacmaDRAFT_4262</name>
</gene>
<dbReference type="EMBL" id="CM001439">
    <property type="protein sequence ID" value="EHR52450.1"/>
    <property type="molecule type" value="Genomic_DNA"/>
</dbReference>
<name>H5X7V0_9PSEU</name>
<dbReference type="HOGENOM" id="CLU_1617833_0_0_11"/>
<organism evidence="1 2">
    <name type="scientific">Saccharomonospora marina XMU15</name>
    <dbReference type="NCBI Taxonomy" id="882083"/>
    <lineage>
        <taxon>Bacteria</taxon>
        <taxon>Bacillati</taxon>
        <taxon>Actinomycetota</taxon>
        <taxon>Actinomycetes</taxon>
        <taxon>Pseudonocardiales</taxon>
        <taxon>Pseudonocardiaceae</taxon>
        <taxon>Saccharomonospora</taxon>
    </lineage>
</organism>
<accession>H5X7V0</accession>
<proteinExistence type="predicted"/>
<dbReference type="InterPro" id="IPR025412">
    <property type="entry name" value="DUF4304"/>
</dbReference>
<sequence length="164" mass="18169">MPTIPAMGQAQDRFARLVKSMWGPALRELGFTGSGRVWTLADPIDWAMLGFQTSTASTSDQAKFTINLLVVGKAAWDDARAQHPWYSARPSPNTIALHRYAQRSGPLICGADHWWHLAGDGSNEDEIRDEVLCALRAVIVPKLKAELADRTPGPRGRFEKLRCD</sequence>
<evidence type="ECO:0008006" key="3">
    <source>
        <dbReference type="Google" id="ProtNLM"/>
    </source>
</evidence>
<dbReference type="Pfam" id="PF14137">
    <property type="entry name" value="DUF4304"/>
    <property type="match status" value="1"/>
</dbReference>
<dbReference type="Proteomes" id="UP000004926">
    <property type="component" value="Chromosome"/>
</dbReference>
<protein>
    <recommendedName>
        <fullName evidence="3">DUF4304 domain-containing protein</fullName>
    </recommendedName>
</protein>
<dbReference type="eggNOG" id="ENOG5033CV2">
    <property type="taxonomic scope" value="Bacteria"/>
</dbReference>
<dbReference type="AlphaFoldDB" id="H5X7V0"/>
<keyword evidence="2" id="KW-1185">Reference proteome</keyword>
<reference evidence="1 2" key="1">
    <citation type="journal article" date="2012" name="Stand. Genomic Sci.">
        <title>Genome sequence of the ocean sediment bacterium Saccharomonospora marina type strain (XMU15(T)).</title>
        <authorList>
            <person name="Klenk H.P."/>
            <person name="Lu M."/>
            <person name="Lucas S."/>
            <person name="Lapidus A."/>
            <person name="Copeland A."/>
            <person name="Pitluck S."/>
            <person name="Goodwin L.A."/>
            <person name="Han C."/>
            <person name="Tapia R."/>
            <person name="Brambilla E.M."/>
            <person name="Potter G."/>
            <person name="Land M."/>
            <person name="Ivanova N."/>
            <person name="Rohde M."/>
            <person name="Goker M."/>
            <person name="Detter J.C."/>
            <person name="Li W.J."/>
            <person name="Kyrpides N.C."/>
            <person name="Woyke T."/>
        </authorList>
    </citation>
    <scope>NUCLEOTIDE SEQUENCE [LARGE SCALE GENOMIC DNA]</scope>
    <source>
        <strain evidence="1 2">XMU15</strain>
    </source>
</reference>
<evidence type="ECO:0000313" key="2">
    <source>
        <dbReference type="Proteomes" id="UP000004926"/>
    </source>
</evidence>